<dbReference type="EMBL" id="BARU01043052">
    <property type="protein sequence ID" value="GAH77554.1"/>
    <property type="molecule type" value="Genomic_DNA"/>
</dbReference>
<evidence type="ECO:0000313" key="1">
    <source>
        <dbReference type="EMBL" id="GAH77554.1"/>
    </source>
</evidence>
<name>X1JGW0_9ZZZZ</name>
<sequence length="31" mass="3803">MVESGEKFEQYERRQCKAVVEWFATYTPNYL</sequence>
<comment type="caution">
    <text evidence="1">The sequence shown here is derived from an EMBL/GenBank/DDBJ whole genome shotgun (WGS) entry which is preliminary data.</text>
</comment>
<organism evidence="1">
    <name type="scientific">marine sediment metagenome</name>
    <dbReference type="NCBI Taxonomy" id="412755"/>
    <lineage>
        <taxon>unclassified sequences</taxon>
        <taxon>metagenomes</taxon>
        <taxon>ecological metagenomes</taxon>
    </lineage>
</organism>
<protein>
    <submittedName>
        <fullName evidence="1">Uncharacterized protein</fullName>
    </submittedName>
</protein>
<dbReference type="AlphaFoldDB" id="X1JGW0"/>
<accession>X1JGW0</accession>
<proteinExistence type="predicted"/>
<gene>
    <name evidence="1" type="ORF">S03H2_66006</name>
</gene>
<reference evidence="1" key="1">
    <citation type="journal article" date="2014" name="Front. Microbiol.">
        <title>High frequency of phylogenetically diverse reductive dehalogenase-homologous genes in deep subseafloor sedimentary metagenomes.</title>
        <authorList>
            <person name="Kawai M."/>
            <person name="Futagami T."/>
            <person name="Toyoda A."/>
            <person name="Takaki Y."/>
            <person name="Nishi S."/>
            <person name="Hori S."/>
            <person name="Arai W."/>
            <person name="Tsubouchi T."/>
            <person name="Morono Y."/>
            <person name="Uchiyama I."/>
            <person name="Ito T."/>
            <person name="Fujiyama A."/>
            <person name="Inagaki F."/>
            <person name="Takami H."/>
        </authorList>
    </citation>
    <scope>NUCLEOTIDE SEQUENCE</scope>
    <source>
        <strain evidence="1">Expedition CK06-06</strain>
    </source>
</reference>
<feature type="non-terminal residue" evidence="1">
    <location>
        <position position="31"/>
    </location>
</feature>